<dbReference type="SUPFAM" id="SSF159894">
    <property type="entry name" value="YgaC/TfoX-N like"/>
    <property type="match status" value="1"/>
</dbReference>
<feature type="region of interest" description="Disordered" evidence="1">
    <location>
        <begin position="111"/>
        <end position="135"/>
    </location>
</feature>
<organism evidence="3 4">
    <name type="scientific">Rhizobium freirei PRF 81</name>
    <dbReference type="NCBI Taxonomy" id="363754"/>
    <lineage>
        <taxon>Bacteria</taxon>
        <taxon>Pseudomonadati</taxon>
        <taxon>Pseudomonadota</taxon>
        <taxon>Alphaproteobacteria</taxon>
        <taxon>Hyphomicrobiales</taxon>
        <taxon>Rhizobiaceae</taxon>
        <taxon>Rhizobium/Agrobacterium group</taxon>
        <taxon>Rhizobium</taxon>
    </lineage>
</organism>
<reference evidence="3 4" key="1">
    <citation type="journal article" date="2012" name="BMC Genomics">
        <title>Genomic basis of broad host range and environmental adaptability of Rhizobium tropici CIAT 899 and Rhizobium sp. PRF 81 which are used in inoculants for common bean (Phaseolus vulgaris L.).</title>
        <authorList>
            <person name="Ormeno-Orrillo E."/>
            <person name="Menna P."/>
            <person name="Almeida L.G."/>
            <person name="Ollero F.J."/>
            <person name="Nicolas M.F."/>
            <person name="Pains Rodrigues E."/>
            <person name="Shigueyoshi Nakatani A."/>
            <person name="Silva Batista J.S."/>
            <person name="Oliveira Chueire L.M."/>
            <person name="Souza R.C."/>
            <person name="Ribeiro Vasconcelos A.T."/>
            <person name="Megias M."/>
            <person name="Hungria M."/>
            <person name="Martinez-Romero E."/>
        </authorList>
    </citation>
    <scope>NUCLEOTIDE SEQUENCE [LARGE SCALE GENOMIC DNA]</scope>
    <source>
        <strain evidence="3 4">PRF 81</strain>
    </source>
</reference>
<gene>
    <name evidence="3" type="ORF">RHSP_72986</name>
</gene>
<evidence type="ECO:0000313" key="3">
    <source>
        <dbReference type="EMBL" id="ENN84540.1"/>
    </source>
</evidence>
<dbReference type="PANTHER" id="PTHR36121">
    <property type="entry name" value="PROTEIN SXY"/>
    <property type="match status" value="1"/>
</dbReference>
<dbReference type="STRING" id="363754.RHSP_72986"/>
<dbReference type="AlphaFoldDB" id="N6US71"/>
<name>N6US71_9HYPH</name>
<dbReference type="PATRIC" id="fig|363754.4.peg.6408"/>
<dbReference type="PANTHER" id="PTHR36121:SF1">
    <property type="entry name" value="PROTEIN SXY"/>
    <property type="match status" value="1"/>
</dbReference>
<comment type="caution">
    <text evidence="3">The sequence shown here is derived from an EMBL/GenBank/DDBJ whole genome shotgun (WGS) entry which is preliminary data.</text>
</comment>
<dbReference type="InterPro" id="IPR047525">
    <property type="entry name" value="TfoX-like"/>
</dbReference>
<protein>
    <submittedName>
        <fullName evidence="3">TfoX N-terminal domain superfamily</fullName>
    </submittedName>
</protein>
<accession>N6US71</accession>
<dbReference type="EMBL" id="AQHN01000089">
    <property type="protein sequence ID" value="ENN84540.1"/>
    <property type="molecule type" value="Genomic_DNA"/>
</dbReference>
<keyword evidence="4" id="KW-1185">Reference proteome</keyword>
<dbReference type="Pfam" id="PF04993">
    <property type="entry name" value="TfoX_N"/>
    <property type="match status" value="1"/>
</dbReference>
<sequence>MGTSDLALDLATRIEGLGAISVRRFFGGTALVADGIQFGFVMKGAFYLRVDDASRTRFEALGMTPFTYPGKGKTVTVTSYYAAPDDIFDDNEQLRDWVADAYQAALGAIHKSSRATETRKPAYEAGPIPPPRRSG</sequence>
<evidence type="ECO:0000259" key="2">
    <source>
        <dbReference type="Pfam" id="PF04993"/>
    </source>
</evidence>
<evidence type="ECO:0000256" key="1">
    <source>
        <dbReference type="SAM" id="MobiDB-lite"/>
    </source>
</evidence>
<evidence type="ECO:0000313" key="4">
    <source>
        <dbReference type="Proteomes" id="UP000012429"/>
    </source>
</evidence>
<proteinExistence type="predicted"/>
<dbReference type="Proteomes" id="UP000012429">
    <property type="component" value="Unassembled WGS sequence"/>
</dbReference>
<dbReference type="Gene3D" id="3.30.1460.30">
    <property type="entry name" value="YgaC/TfoX-N like chaperone"/>
    <property type="match status" value="1"/>
</dbReference>
<dbReference type="InterPro" id="IPR007076">
    <property type="entry name" value="TfoX_N"/>
</dbReference>
<feature type="domain" description="TfoX N-terminal" evidence="2">
    <location>
        <begin position="15"/>
        <end position="105"/>
    </location>
</feature>